<feature type="transmembrane region" description="Helical" evidence="17">
    <location>
        <begin position="293"/>
        <end position="317"/>
    </location>
</feature>
<evidence type="ECO:0000256" key="15">
    <source>
        <dbReference type="ARBA" id="ARBA00049902"/>
    </source>
</evidence>
<dbReference type="PANTHER" id="PTHR30474:SF2">
    <property type="entry name" value="PEPTIDOGLYCAN GLYCOSYLTRANSFERASE FTSW-RELATED"/>
    <property type="match status" value="1"/>
</dbReference>
<feature type="transmembrane region" description="Helical" evidence="17">
    <location>
        <begin position="52"/>
        <end position="70"/>
    </location>
</feature>
<dbReference type="PANTHER" id="PTHR30474">
    <property type="entry name" value="CELL CYCLE PROTEIN"/>
    <property type="match status" value="1"/>
</dbReference>
<comment type="similarity">
    <text evidence="11">Belongs to the SEDS family. FtsW subfamily.</text>
</comment>
<evidence type="ECO:0000256" key="1">
    <source>
        <dbReference type="ARBA" id="ARBA00004141"/>
    </source>
</evidence>
<evidence type="ECO:0000256" key="4">
    <source>
        <dbReference type="ARBA" id="ARBA00022692"/>
    </source>
</evidence>
<dbReference type="Proteomes" id="UP000439752">
    <property type="component" value="Unassembled WGS sequence"/>
</dbReference>
<keyword evidence="2" id="KW-0328">Glycosyltransferase</keyword>
<feature type="transmembrane region" description="Helical" evidence="17">
    <location>
        <begin position="329"/>
        <end position="348"/>
    </location>
</feature>
<evidence type="ECO:0000256" key="6">
    <source>
        <dbReference type="ARBA" id="ARBA00022984"/>
    </source>
</evidence>
<gene>
    <name evidence="18" type="ORF">EXIGUO9Y_30012</name>
</gene>
<dbReference type="GO" id="GO:0005886">
    <property type="term" value="C:plasma membrane"/>
    <property type="evidence" value="ECO:0007669"/>
    <property type="project" value="TreeGrafter"/>
</dbReference>
<keyword evidence="4 17" id="KW-0812">Transmembrane</keyword>
<evidence type="ECO:0000256" key="14">
    <source>
        <dbReference type="ARBA" id="ARBA00044770"/>
    </source>
</evidence>
<evidence type="ECO:0000256" key="13">
    <source>
        <dbReference type="ARBA" id="ARBA00041418"/>
    </source>
</evidence>
<feature type="transmembrane region" description="Helical" evidence="17">
    <location>
        <begin position="368"/>
        <end position="389"/>
    </location>
</feature>
<feature type="transmembrane region" description="Helical" evidence="17">
    <location>
        <begin position="12"/>
        <end position="32"/>
    </location>
</feature>
<evidence type="ECO:0000256" key="12">
    <source>
        <dbReference type="ARBA" id="ARBA00041185"/>
    </source>
</evidence>
<feature type="transmembrane region" description="Helical" evidence="17">
    <location>
        <begin position="77"/>
        <end position="96"/>
    </location>
</feature>
<proteinExistence type="inferred from homology"/>
<reference evidence="18 19" key="1">
    <citation type="submission" date="2019-10" db="EMBL/GenBank/DDBJ databases">
        <authorList>
            <person name="Karimi E."/>
        </authorList>
    </citation>
    <scope>NUCLEOTIDE SEQUENCE [LARGE SCALE GENOMIC DNA]</scope>
    <source>
        <strain evidence="18">Exiguobacterium sp. 9Y</strain>
    </source>
</reference>
<keyword evidence="3" id="KW-0808">Transferase</keyword>
<evidence type="ECO:0000256" key="7">
    <source>
        <dbReference type="ARBA" id="ARBA00022989"/>
    </source>
</evidence>
<dbReference type="EC" id="2.4.99.28" evidence="14"/>
<evidence type="ECO:0000256" key="16">
    <source>
        <dbReference type="ARBA" id="ARBA00049966"/>
    </source>
</evidence>
<dbReference type="GO" id="GO:0008360">
    <property type="term" value="P:regulation of cell shape"/>
    <property type="evidence" value="ECO:0007669"/>
    <property type="project" value="UniProtKB-KW"/>
</dbReference>
<evidence type="ECO:0000313" key="19">
    <source>
        <dbReference type="Proteomes" id="UP000439752"/>
    </source>
</evidence>
<protein>
    <recommendedName>
        <fullName evidence="12">Probable peptidoglycan glycosyltransferase FtsW</fullName>
        <ecNumber evidence="14">2.4.99.28</ecNumber>
    </recommendedName>
    <alternativeName>
        <fullName evidence="13">Cell division protein FtsW</fullName>
    </alternativeName>
    <alternativeName>
        <fullName evidence="10">Cell wall polymerase</fullName>
    </alternativeName>
    <alternativeName>
        <fullName evidence="9">Peptidoglycan polymerase</fullName>
    </alternativeName>
</protein>
<name>A0A653ICE5_9BACL</name>
<evidence type="ECO:0000256" key="10">
    <source>
        <dbReference type="ARBA" id="ARBA00033270"/>
    </source>
</evidence>
<evidence type="ECO:0000256" key="5">
    <source>
        <dbReference type="ARBA" id="ARBA00022960"/>
    </source>
</evidence>
<evidence type="ECO:0000256" key="17">
    <source>
        <dbReference type="SAM" id="Phobius"/>
    </source>
</evidence>
<evidence type="ECO:0000256" key="8">
    <source>
        <dbReference type="ARBA" id="ARBA00023136"/>
    </source>
</evidence>
<dbReference type="InterPro" id="IPR001182">
    <property type="entry name" value="FtsW/RodA"/>
</dbReference>
<dbReference type="AlphaFoldDB" id="A0A653ICE5"/>
<organism evidence="18 19">
    <name type="scientific">Exiguobacterium oxidotolerans</name>
    <dbReference type="NCBI Taxonomy" id="223958"/>
    <lineage>
        <taxon>Bacteria</taxon>
        <taxon>Bacillati</taxon>
        <taxon>Bacillota</taxon>
        <taxon>Bacilli</taxon>
        <taxon>Bacillales</taxon>
        <taxon>Bacillales Family XII. Incertae Sedis</taxon>
        <taxon>Exiguobacterium</taxon>
    </lineage>
</organism>
<evidence type="ECO:0000256" key="9">
    <source>
        <dbReference type="ARBA" id="ARBA00032370"/>
    </source>
</evidence>
<feature type="transmembrane region" description="Helical" evidence="17">
    <location>
        <begin position="167"/>
        <end position="186"/>
    </location>
</feature>
<accession>A0A653ICE5</accession>
<evidence type="ECO:0000256" key="2">
    <source>
        <dbReference type="ARBA" id="ARBA00022676"/>
    </source>
</evidence>
<keyword evidence="7 17" id="KW-1133">Transmembrane helix</keyword>
<dbReference type="GO" id="GO:0015648">
    <property type="term" value="F:lipid-linked peptidoglycan transporter activity"/>
    <property type="evidence" value="ECO:0007669"/>
    <property type="project" value="TreeGrafter"/>
</dbReference>
<evidence type="ECO:0000256" key="11">
    <source>
        <dbReference type="ARBA" id="ARBA00038053"/>
    </source>
</evidence>
<sequence>MQSKFKERRAFFDFRLFFTMLILMAISTVMVYSASVWNGGDYANTSFFEKQLMFDGLAIVAFLFVAHLNHEVLRGPIFRLVLYLITWVMLMATLFSEPLNGARAWLNFGIFLIQPIELCKFVLVVGLANYFDQKQKGTLNGVIGIVHHFIHRQISPSSTVKRMLLSLSDWILIPMLVLLAPYAIIIRMQPDDGGLFILLLITAMIWFAVGLPSGYITLGFIAIPLVGFYAYNNFSENQLKRIHVIFNPFLDAEGKGYQLINSVISIAHGGVFGVGLGNSFQKYGYLPEPETDYIMSIISEELGFVGVLVVLGLLFFLMFQGARIAQKCVSLYSSMMAIGISSIIFIQTTINIGAMSGLFPGTGVTLPFISYGGSSLLVMSTMLGVLANISMQNKHRIAYHKEVQDARTMSATSSLTKGGASVDKN</sequence>
<dbReference type="GO" id="GO:0051301">
    <property type="term" value="P:cell division"/>
    <property type="evidence" value="ECO:0007669"/>
    <property type="project" value="InterPro"/>
</dbReference>
<keyword evidence="19" id="KW-1185">Reference proteome</keyword>
<comment type="function">
    <text evidence="16">Peptidoglycan polymerase that is essential for cell division.</text>
</comment>
<keyword evidence="8 17" id="KW-0472">Membrane</keyword>
<dbReference type="GO" id="GO:0008955">
    <property type="term" value="F:peptidoglycan glycosyltransferase activity"/>
    <property type="evidence" value="ECO:0007669"/>
    <property type="project" value="UniProtKB-EC"/>
</dbReference>
<evidence type="ECO:0000256" key="3">
    <source>
        <dbReference type="ARBA" id="ARBA00022679"/>
    </source>
</evidence>
<feature type="transmembrane region" description="Helical" evidence="17">
    <location>
        <begin position="259"/>
        <end position="281"/>
    </location>
</feature>
<dbReference type="Pfam" id="PF01098">
    <property type="entry name" value="FTSW_RODA_SPOVE"/>
    <property type="match status" value="1"/>
</dbReference>
<dbReference type="EMBL" id="CABWKQ010000023">
    <property type="protein sequence ID" value="VWX36778.1"/>
    <property type="molecule type" value="Genomic_DNA"/>
</dbReference>
<feature type="transmembrane region" description="Helical" evidence="17">
    <location>
        <begin position="193"/>
        <end position="209"/>
    </location>
</feature>
<dbReference type="GO" id="GO:0032153">
    <property type="term" value="C:cell division site"/>
    <property type="evidence" value="ECO:0007669"/>
    <property type="project" value="TreeGrafter"/>
</dbReference>
<dbReference type="RefSeq" id="WP_029330941.1">
    <property type="nucleotide sequence ID" value="NZ_LR732308.1"/>
</dbReference>
<comment type="subcellular location">
    <subcellularLocation>
        <location evidence="1">Membrane</location>
        <topology evidence="1">Multi-pass membrane protein</topology>
    </subcellularLocation>
</comment>
<comment type="catalytic activity">
    <reaction evidence="15">
        <text>[GlcNAc-(1-&gt;4)-Mur2Ac(oyl-L-Ala-gamma-D-Glu-L-Lys-D-Ala-D-Ala)](n)-di-trans,octa-cis-undecaprenyl diphosphate + beta-D-GlcNAc-(1-&gt;4)-Mur2Ac(oyl-L-Ala-gamma-D-Glu-L-Lys-D-Ala-D-Ala)-di-trans,octa-cis-undecaprenyl diphosphate = [GlcNAc-(1-&gt;4)-Mur2Ac(oyl-L-Ala-gamma-D-Glu-L-Lys-D-Ala-D-Ala)](n+1)-di-trans,octa-cis-undecaprenyl diphosphate + di-trans,octa-cis-undecaprenyl diphosphate + H(+)</text>
        <dbReference type="Rhea" id="RHEA:23708"/>
        <dbReference type="Rhea" id="RHEA-COMP:9602"/>
        <dbReference type="Rhea" id="RHEA-COMP:9603"/>
        <dbReference type="ChEBI" id="CHEBI:15378"/>
        <dbReference type="ChEBI" id="CHEBI:58405"/>
        <dbReference type="ChEBI" id="CHEBI:60033"/>
        <dbReference type="ChEBI" id="CHEBI:78435"/>
        <dbReference type="EC" id="2.4.99.28"/>
    </reaction>
</comment>
<evidence type="ECO:0000313" key="18">
    <source>
        <dbReference type="EMBL" id="VWX36778.1"/>
    </source>
</evidence>
<keyword evidence="6" id="KW-0573">Peptidoglycan synthesis</keyword>
<feature type="transmembrane region" description="Helical" evidence="17">
    <location>
        <begin position="108"/>
        <end position="131"/>
    </location>
</feature>
<dbReference type="GO" id="GO:0009252">
    <property type="term" value="P:peptidoglycan biosynthetic process"/>
    <property type="evidence" value="ECO:0007669"/>
    <property type="project" value="UniProtKB-KW"/>
</dbReference>
<keyword evidence="5" id="KW-0133">Cell shape</keyword>